<evidence type="ECO:0000259" key="2">
    <source>
        <dbReference type="Pfam" id="PF08550"/>
    </source>
</evidence>
<dbReference type="PANTHER" id="PTHR28014:SF1">
    <property type="entry name" value="NEGATIVE REGULATOR OF RAS-CAMP PATHWAY"/>
    <property type="match status" value="1"/>
</dbReference>
<dbReference type="STRING" id="101091.A0A1C7N7A8"/>
<dbReference type="InterPro" id="IPR053043">
    <property type="entry name" value="Ras-cAMP_regulatory"/>
</dbReference>
<feature type="compositionally biased region" description="Low complexity" evidence="1">
    <location>
        <begin position="201"/>
        <end position="223"/>
    </location>
</feature>
<comment type="caution">
    <text evidence="3">The sequence shown here is derived from an EMBL/GenBank/DDBJ whole genome shotgun (WGS) entry which is preliminary data.</text>
</comment>
<feature type="compositionally biased region" description="Polar residues" evidence="1">
    <location>
        <begin position="120"/>
        <end position="129"/>
    </location>
</feature>
<protein>
    <recommendedName>
        <fullName evidence="2">Nitrogen regulatory protein areA GATA-like domain-containing protein</fullName>
    </recommendedName>
</protein>
<dbReference type="OrthoDB" id="515401at2759"/>
<name>A0A1C7N7A8_9FUNG</name>
<feature type="compositionally biased region" description="Low complexity" evidence="1">
    <location>
        <begin position="130"/>
        <end position="140"/>
    </location>
</feature>
<dbReference type="Proteomes" id="UP000093000">
    <property type="component" value="Unassembled WGS sequence"/>
</dbReference>
<dbReference type="GO" id="GO:0000122">
    <property type="term" value="P:negative regulation of transcription by RNA polymerase II"/>
    <property type="evidence" value="ECO:0007669"/>
    <property type="project" value="TreeGrafter"/>
</dbReference>
<reference evidence="3 4" key="1">
    <citation type="submission" date="2016-03" db="EMBL/GenBank/DDBJ databases">
        <title>Choanephora cucurbitarum.</title>
        <authorList>
            <person name="Min B."/>
            <person name="Park H."/>
            <person name="Park J.-H."/>
            <person name="Shin H.-D."/>
            <person name="Choi I.-G."/>
        </authorList>
    </citation>
    <scope>NUCLEOTIDE SEQUENCE [LARGE SCALE GENOMIC DNA]</scope>
    <source>
        <strain evidence="3 4">KUS-F28377</strain>
    </source>
</reference>
<feature type="domain" description="Nitrogen regulatory protein areA GATA-like" evidence="2">
    <location>
        <begin position="28"/>
        <end position="54"/>
    </location>
</feature>
<proteinExistence type="predicted"/>
<organism evidence="3 4">
    <name type="scientific">Choanephora cucurbitarum</name>
    <dbReference type="NCBI Taxonomy" id="101091"/>
    <lineage>
        <taxon>Eukaryota</taxon>
        <taxon>Fungi</taxon>
        <taxon>Fungi incertae sedis</taxon>
        <taxon>Mucoromycota</taxon>
        <taxon>Mucoromycotina</taxon>
        <taxon>Mucoromycetes</taxon>
        <taxon>Mucorales</taxon>
        <taxon>Mucorineae</taxon>
        <taxon>Choanephoraceae</taxon>
        <taxon>Choanephoroideae</taxon>
        <taxon>Choanephora</taxon>
    </lineage>
</organism>
<dbReference type="AlphaFoldDB" id="A0A1C7N7A8"/>
<gene>
    <name evidence="3" type="ORF">A0J61_06925</name>
</gene>
<evidence type="ECO:0000313" key="3">
    <source>
        <dbReference type="EMBL" id="OBZ85020.1"/>
    </source>
</evidence>
<feature type="compositionally biased region" description="Acidic residues" evidence="1">
    <location>
        <begin position="141"/>
        <end position="167"/>
    </location>
</feature>
<evidence type="ECO:0000256" key="1">
    <source>
        <dbReference type="SAM" id="MobiDB-lite"/>
    </source>
</evidence>
<dbReference type="InterPro" id="IPR013860">
    <property type="entry name" value="AreA_GATA"/>
</dbReference>
<dbReference type="EMBL" id="LUGH01000442">
    <property type="protein sequence ID" value="OBZ85020.1"/>
    <property type="molecule type" value="Genomic_DNA"/>
</dbReference>
<feature type="compositionally biased region" description="Polar residues" evidence="1">
    <location>
        <begin position="170"/>
        <end position="184"/>
    </location>
</feature>
<feature type="region of interest" description="Disordered" evidence="1">
    <location>
        <begin position="120"/>
        <end position="237"/>
    </location>
</feature>
<dbReference type="GO" id="GO:0006808">
    <property type="term" value="P:regulation of nitrogen utilization"/>
    <property type="evidence" value="ECO:0007669"/>
    <property type="project" value="TreeGrafter"/>
</dbReference>
<evidence type="ECO:0000313" key="4">
    <source>
        <dbReference type="Proteomes" id="UP000093000"/>
    </source>
</evidence>
<dbReference type="PANTHER" id="PTHR28014">
    <property type="entry name" value="NEGATIVE REGULATOR OF RAS-CAMP PATHWAY"/>
    <property type="match status" value="1"/>
</dbReference>
<accession>A0A1C7N7A8</accession>
<dbReference type="Pfam" id="PF08550">
    <property type="entry name" value="GATA_AreA"/>
    <property type="match status" value="1"/>
</dbReference>
<dbReference type="InParanoid" id="A0A1C7N7A8"/>
<dbReference type="GO" id="GO:0031930">
    <property type="term" value="P:mitochondria-nucleus signaling pathway"/>
    <property type="evidence" value="ECO:0007669"/>
    <property type="project" value="TreeGrafter"/>
</dbReference>
<sequence length="265" mass="30262">MSSTQPSLLSVSCKDLDSIGQADKLATLWIAFNKSKNYIENGQRLENMSWRLWQYQRQPTNKIDNSTIKRFITSVLLSPAAVHDADSHEVAQEKCYDDEGNKELSCSSSIIIVDHKYQPATASLSPPQDNQTTTRNNIIITEDEEDEDYYLSDDDLYDEDDEEEEQLSDINTNFVRDFQKTQPRPTTPRRSLLSDLFSRVSSPPSLLSNSTSSFTSTNTNNSSMEDHQHAQQHSSFSKNHAALSILRENDSTPNETRWRESFHGW</sequence>
<keyword evidence="4" id="KW-1185">Reference proteome</keyword>
<dbReference type="GO" id="GO:0005737">
    <property type="term" value="C:cytoplasm"/>
    <property type="evidence" value="ECO:0007669"/>
    <property type="project" value="TreeGrafter"/>
</dbReference>